<gene>
    <name evidence="5" type="ORF">OW729_10930</name>
</gene>
<dbReference type="Proteomes" id="UP001144612">
    <property type="component" value="Unassembled WGS sequence"/>
</dbReference>
<feature type="domain" description="Predicted membrane protein YciQ-like C-terminal" evidence="4">
    <location>
        <begin position="300"/>
        <end position="542"/>
    </location>
</feature>
<dbReference type="InterPro" id="IPR048389">
    <property type="entry name" value="YciQ-like_C"/>
</dbReference>
<evidence type="ECO:0000313" key="6">
    <source>
        <dbReference type="Proteomes" id="UP001144612"/>
    </source>
</evidence>
<feature type="transmembrane region" description="Helical" evidence="1">
    <location>
        <begin position="467"/>
        <end position="485"/>
    </location>
</feature>
<name>A0ABT4DBT0_9CLOT</name>
<proteinExistence type="predicted"/>
<keyword evidence="1" id="KW-1133">Transmembrane helix</keyword>
<comment type="caution">
    <text evidence="5">The sequence shown here is derived from an EMBL/GenBank/DDBJ whole genome shotgun (WGS) entry which is preliminary data.</text>
</comment>
<organism evidence="5 6">
    <name type="scientific">Clostridium brassicae</name>
    <dbReference type="NCBI Taxonomy" id="2999072"/>
    <lineage>
        <taxon>Bacteria</taxon>
        <taxon>Bacillati</taxon>
        <taxon>Bacillota</taxon>
        <taxon>Clostridia</taxon>
        <taxon>Eubacteriales</taxon>
        <taxon>Clostridiaceae</taxon>
        <taxon>Clostridium</taxon>
    </lineage>
</organism>
<dbReference type="RefSeq" id="WP_268061540.1">
    <property type="nucleotide sequence ID" value="NZ_JAPQFJ010000010.1"/>
</dbReference>
<keyword evidence="1" id="KW-0472">Membrane</keyword>
<evidence type="ECO:0000256" key="2">
    <source>
        <dbReference type="SAM" id="SignalP"/>
    </source>
</evidence>
<evidence type="ECO:0000313" key="5">
    <source>
        <dbReference type="EMBL" id="MCY6959118.1"/>
    </source>
</evidence>
<protein>
    <submittedName>
        <fullName evidence="5">DUF2207 domain-containing protein</fullName>
    </submittedName>
</protein>
<dbReference type="InterPro" id="IPR018702">
    <property type="entry name" value="DUF2207"/>
</dbReference>
<feature type="transmembrane region" description="Helical" evidence="1">
    <location>
        <begin position="265"/>
        <end position="283"/>
    </location>
</feature>
<keyword evidence="1" id="KW-0812">Transmembrane</keyword>
<dbReference type="Pfam" id="PF09972">
    <property type="entry name" value="DUF2207"/>
    <property type="match status" value="1"/>
</dbReference>
<evidence type="ECO:0000259" key="3">
    <source>
        <dbReference type="Pfam" id="PF09972"/>
    </source>
</evidence>
<sequence>MRKIIKFLISMCVLSLVLVCNVYAKEELKIDSWDIKSNVLENGDLVINEDISFRFSDKFNGVFRDIKIKNTSKVSDMKIYEKVNGKEIEFKQVEKGSNGDNGVYEIKYPSKDYASIKIFSPSRNQVKTFTLKYKILNESTKYKDTGELFYKFIGEENKTPIDKLNINISLPKPALKDKVKIFAHGPLNGQINFSEKGSINLQVDNVNSKKFVAPRILFPVEYINRSTNIVKENAYSRIMDEELSYASSVKKKIENSKKRMSAANYGSFAFIGISLLITFILCIKFRRKQNGNIENIYGMIPEDCTPAVASVIYSHYLGSKDIIATILDLSRKGYLNLEEVEENEELITQKESKVKKQKKDKNYKIINSGYIGDNLLEHEKFFIDWLINKIGNGFFVTLNMIREYSKKNTGKFTGDYKKWEELVRKYVKENKYYDNKAKQTGILLILFSFFQVLLGILFIALGSNYGIAVLIIGIVFIIWSIALMYRKSDYGYVQYKKWAKFKEEIKKVKEYNIQKEFSENYIDECLIYGMSLGLSQKEIDKFKPYIMSSSVYSNSYLYWYFLNSDSKNNSFNKSIDSAFNSAVPSTGSGGGFSGGGASGAGGGGGAGGF</sequence>
<feature type="chain" id="PRO_5047176372" evidence="2">
    <location>
        <begin position="25"/>
        <end position="609"/>
    </location>
</feature>
<reference evidence="5" key="1">
    <citation type="submission" date="2022-12" db="EMBL/GenBank/DDBJ databases">
        <title>Clostridium sp. nov., isolated from industrial wastewater.</title>
        <authorList>
            <person name="Jiayan W."/>
        </authorList>
    </citation>
    <scope>NUCLEOTIDE SEQUENCE</scope>
    <source>
        <strain evidence="5">ZC22-4</strain>
    </source>
</reference>
<accession>A0ABT4DBT0</accession>
<dbReference type="Pfam" id="PF20990">
    <property type="entry name" value="DUF2207_C"/>
    <property type="match status" value="1"/>
</dbReference>
<evidence type="ECO:0000256" key="1">
    <source>
        <dbReference type="SAM" id="Phobius"/>
    </source>
</evidence>
<keyword evidence="6" id="KW-1185">Reference proteome</keyword>
<feature type="transmembrane region" description="Helical" evidence="1">
    <location>
        <begin position="441"/>
        <end position="461"/>
    </location>
</feature>
<keyword evidence="2" id="KW-0732">Signal</keyword>
<dbReference type="EMBL" id="JAPQFJ010000010">
    <property type="protein sequence ID" value="MCY6959118.1"/>
    <property type="molecule type" value="Genomic_DNA"/>
</dbReference>
<feature type="signal peptide" evidence="2">
    <location>
        <begin position="1"/>
        <end position="24"/>
    </location>
</feature>
<feature type="domain" description="DUF2207" evidence="3">
    <location>
        <begin position="29"/>
        <end position="218"/>
    </location>
</feature>
<evidence type="ECO:0000259" key="4">
    <source>
        <dbReference type="Pfam" id="PF20990"/>
    </source>
</evidence>